<organism evidence="1 2">
    <name type="scientific">Aquipseudomonas alcaligenes</name>
    <name type="common">Pseudomonas alcaligenes</name>
    <dbReference type="NCBI Taxonomy" id="43263"/>
    <lineage>
        <taxon>Bacteria</taxon>
        <taxon>Pseudomonadati</taxon>
        <taxon>Pseudomonadota</taxon>
        <taxon>Gammaproteobacteria</taxon>
        <taxon>Pseudomonadales</taxon>
        <taxon>Pseudomonadaceae</taxon>
        <taxon>Aquipseudomonas</taxon>
    </lineage>
</organism>
<comment type="caution">
    <text evidence="1">The sequence shown here is derived from an EMBL/GenBank/DDBJ whole genome shotgun (WGS) entry which is preliminary data.</text>
</comment>
<dbReference type="AlphaFoldDB" id="A0A2V4LB47"/>
<dbReference type="Proteomes" id="UP000248146">
    <property type="component" value="Unassembled WGS sequence"/>
</dbReference>
<sequence length="111" mass="12814">MRTELKEALQQAFAEGEAALARGDLDSAYAWLERAHILGQRMPLRHAWSHWLMLRVGWRARDWREVAGQLPRILAALLFSRLWVPLGNSGRARVSAFQPMPLSEELRRLLD</sequence>
<evidence type="ECO:0000313" key="2">
    <source>
        <dbReference type="Proteomes" id="UP000248146"/>
    </source>
</evidence>
<name>A0A2V4LB47_AQUAC</name>
<evidence type="ECO:0000313" key="1">
    <source>
        <dbReference type="EMBL" id="PYC22020.1"/>
    </source>
</evidence>
<dbReference type="OrthoDB" id="9799416at2"/>
<dbReference type="InterPro" id="IPR022172">
    <property type="entry name" value="DUF3703"/>
</dbReference>
<proteinExistence type="predicted"/>
<reference evidence="1 2" key="1">
    <citation type="submission" date="2018-06" db="EMBL/GenBank/DDBJ databases">
        <title>Pseudomonas diversity within urban Lake Michigan freshwaters.</title>
        <authorList>
            <person name="Batrich M."/>
            <person name="Hatzopoulos T."/>
            <person name="Putonti C."/>
        </authorList>
    </citation>
    <scope>NUCLEOTIDE SEQUENCE [LARGE SCALE GENOMIC DNA]</scope>
    <source>
        <strain evidence="1 2">MB-090714</strain>
    </source>
</reference>
<evidence type="ECO:0008006" key="3">
    <source>
        <dbReference type="Google" id="ProtNLM"/>
    </source>
</evidence>
<accession>A0A2V4LB47</accession>
<dbReference type="Pfam" id="PF12487">
    <property type="entry name" value="DUF3703"/>
    <property type="match status" value="1"/>
</dbReference>
<protein>
    <recommendedName>
        <fullName evidence="3">DUF3703 domain-containing protein</fullName>
    </recommendedName>
</protein>
<dbReference type="EMBL" id="QJRX01000008">
    <property type="protein sequence ID" value="PYC22020.1"/>
    <property type="molecule type" value="Genomic_DNA"/>
</dbReference>
<dbReference type="RefSeq" id="WP_110683535.1">
    <property type="nucleotide sequence ID" value="NZ_QJRX01000008.1"/>
</dbReference>
<gene>
    <name evidence="1" type="ORF">DMO17_16355</name>
</gene>